<dbReference type="PRINTS" id="PR00165">
    <property type="entry name" value="ANIONEXCHNGR"/>
</dbReference>
<feature type="region of interest" description="Disordered" evidence="12">
    <location>
        <begin position="384"/>
        <end position="407"/>
    </location>
</feature>
<keyword evidence="7 11" id="KW-1133">Transmembrane helix</keyword>
<comment type="similarity">
    <text evidence="2 11">Belongs to the anion exchanger (TC 2.A.31) family.</text>
</comment>
<evidence type="ECO:0000256" key="5">
    <source>
        <dbReference type="ARBA" id="ARBA00022681"/>
    </source>
</evidence>
<dbReference type="InterPro" id="IPR011531">
    <property type="entry name" value="HCO3_transpt-like_TM_dom"/>
</dbReference>
<feature type="transmembrane region" description="Helical" evidence="11">
    <location>
        <begin position="496"/>
        <end position="517"/>
    </location>
</feature>
<dbReference type="PANTHER" id="PTHR11453:SF47">
    <property type="entry name" value="ANION EXCHANGE PROTEIN"/>
    <property type="match status" value="1"/>
</dbReference>
<evidence type="ECO:0000256" key="10">
    <source>
        <dbReference type="ARBA" id="ARBA00049347"/>
    </source>
</evidence>
<name>A0ABQ7R7E1_PLUXY</name>
<evidence type="ECO:0000256" key="11">
    <source>
        <dbReference type="RuleBase" id="RU362035"/>
    </source>
</evidence>
<dbReference type="Gene3D" id="1.10.287.570">
    <property type="entry name" value="Helical hairpin bin"/>
    <property type="match status" value="1"/>
</dbReference>
<dbReference type="InterPro" id="IPR016152">
    <property type="entry name" value="PTrfase/Anion_transptr"/>
</dbReference>
<protein>
    <recommendedName>
        <fullName evidence="11">Anion exchange protein</fullName>
    </recommendedName>
</protein>
<dbReference type="Gene3D" id="3.40.930.10">
    <property type="entry name" value="Mannitol-specific EII, Chain A"/>
    <property type="match status" value="1"/>
</dbReference>
<evidence type="ECO:0000256" key="4">
    <source>
        <dbReference type="ARBA" id="ARBA00022475"/>
    </source>
</evidence>
<organism evidence="15 16">
    <name type="scientific">Plutella xylostella</name>
    <name type="common">Diamondback moth</name>
    <name type="synonym">Plutella maculipennis</name>
    <dbReference type="NCBI Taxonomy" id="51655"/>
    <lineage>
        <taxon>Eukaryota</taxon>
        <taxon>Metazoa</taxon>
        <taxon>Ecdysozoa</taxon>
        <taxon>Arthropoda</taxon>
        <taxon>Hexapoda</taxon>
        <taxon>Insecta</taxon>
        <taxon>Pterygota</taxon>
        <taxon>Neoptera</taxon>
        <taxon>Endopterygota</taxon>
        <taxon>Lepidoptera</taxon>
        <taxon>Glossata</taxon>
        <taxon>Ditrysia</taxon>
        <taxon>Yponomeutoidea</taxon>
        <taxon>Plutellidae</taxon>
        <taxon>Plutella</taxon>
    </lineage>
</organism>
<keyword evidence="16" id="KW-1185">Reference proteome</keyword>
<evidence type="ECO:0000256" key="9">
    <source>
        <dbReference type="ARBA" id="ARBA00023136"/>
    </source>
</evidence>
<evidence type="ECO:0000256" key="8">
    <source>
        <dbReference type="ARBA" id="ARBA00023065"/>
    </source>
</evidence>
<dbReference type="EMBL" id="JAHIBW010000001">
    <property type="protein sequence ID" value="KAG7313218.1"/>
    <property type="molecule type" value="Genomic_DNA"/>
</dbReference>
<feature type="region of interest" description="Disordered" evidence="12">
    <location>
        <begin position="1"/>
        <end position="48"/>
    </location>
</feature>
<gene>
    <name evidence="15" type="ORF">JYU34_000317</name>
</gene>
<evidence type="ECO:0000256" key="12">
    <source>
        <dbReference type="SAM" id="MobiDB-lite"/>
    </source>
</evidence>
<feature type="transmembrane region" description="Helical" evidence="11">
    <location>
        <begin position="575"/>
        <end position="597"/>
    </location>
</feature>
<evidence type="ECO:0000256" key="1">
    <source>
        <dbReference type="ARBA" id="ARBA00004651"/>
    </source>
</evidence>
<feature type="transmembrane region" description="Helical" evidence="11">
    <location>
        <begin position="679"/>
        <end position="701"/>
    </location>
</feature>
<sequence length="731" mass="79170">MDDALGPLGREKLRKFSLQETRSPRVPPPAPPLGAAVSNRSVNNNNNNNPHSVFVQLDELLGEEDEAAWTQTARWIKYEQDVEAAGRWGRPHVAPLSFHSLLNLRRCLEQGVVLLDLEEKDLPGIATRVTEKMVSEGLIEADDQQLVISCLLKRHKHVHDGGFRFSISGRKLSSYTSLQRRGRRDARGSEPSAEAPALAPRAARRASAAPQMRTFQPESLVDRRRRSSAATTAAAAAAVQGSRDSLRPAHNEGLMRRIPAGAEATTVLVGAVGFLQQPTIAFVRLAAGLHLPGITEVPVPVRFMFVLLGPTAADLDYHEVGRSISTLMSNPTFHGIAYRAEDRSELLSAVNEFLDDSLVLPPGDWERQELLPVEELRAKSERIRQRRRAAAAAAPPPPPAAPPADAEKAALLEAEGAKPPPDESQDPLQGTGRPFGAMLRDMRRRYPHYLSDLREGLTGQCLAAAIFMYFAALSSAVTFGGLLAQKTGGQIGVPETLLFTAVGGVVFALAAGQPLMITGATGPLLLLDEALAAFCASQGFDLLTARCYCGLWMLLIGLTVAAVEGSRAVKLISRFTEDIFALLISVIFISEPITNIINVYRAHPLGPSYCHLCNQTENGTDYNTNTTTIAPEIPVGPQPNTALWSTILTLATFTIAYYLRIFRNGKFLGRSARRALGDFGVPIAIVICVAASVQVPVYTALLRVPSGLSPTAPRPWLVPMSEEFNSVPLWA</sequence>
<keyword evidence="4" id="KW-1003">Cell membrane</keyword>
<dbReference type="InterPro" id="IPR013769">
    <property type="entry name" value="Band3_cytoplasmic_dom"/>
</dbReference>
<reference evidence="15 16" key="1">
    <citation type="submission" date="2021-06" db="EMBL/GenBank/DDBJ databases">
        <title>A haploid diamondback moth (Plutella xylostella L.) genome assembly resolves 31 chromosomes and identifies a diamide resistance mutation.</title>
        <authorList>
            <person name="Ward C.M."/>
            <person name="Perry K.D."/>
            <person name="Baker G."/>
            <person name="Powis K."/>
            <person name="Heckel D.G."/>
            <person name="Baxter S.W."/>
        </authorList>
    </citation>
    <scope>NUCLEOTIDE SEQUENCE [LARGE SCALE GENOMIC DNA]</scope>
    <source>
        <strain evidence="15 16">LV</strain>
        <tissue evidence="15">Single pupa</tissue>
    </source>
</reference>
<feature type="domain" description="Band 3 cytoplasmic" evidence="14">
    <location>
        <begin position="51"/>
        <end position="366"/>
    </location>
</feature>
<evidence type="ECO:0000259" key="13">
    <source>
        <dbReference type="Pfam" id="PF00955"/>
    </source>
</evidence>
<dbReference type="PRINTS" id="PR01231">
    <property type="entry name" value="HCO3TRNSPORT"/>
</dbReference>
<feature type="compositionally biased region" description="Low complexity" evidence="12">
    <location>
        <begin position="189"/>
        <end position="210"/>
    </location>
</feature>
<feature type="transmembrane region" description="Helical" evidence="11">
    <location>
        <begin position="641"/>
        <end position="659"/>
    </location>
</feature>
<comment type="subcellular location">
    <subcellularLocation>
        <location evidence="1">Cell membrane</location>
        <topology evidence="1">Multi-pass membrane protein</topology>
    </subcellularLocation>
    <subcellularLocation>
        <location evidence="11">Membrane</location>
        <topology evidence="11">Multi-pass membrane protein</topology>
    </subcellularLocation>
</comment>
<dbReference type="SUPFAM" id="SSF55804">
    <property type="entry name" value="Phoshotransferase/anion transport protein"/>
    <property type="match status" value="1"/>
</dbReference>
<feature type="transmembrane region" description="Helical" evidence="11">
    <location>
        <begin position="543"/>
        <end position="563"/>
    </location>
</feature>
<keyword evidence="5" id="KW-0039">Anion exchange</keyword>
<keyword evidence="6 11" id="KW-0812">Transmembrane</keyword>
<evidence type="ECO:0000313" key="15">
    <source>
        <dbReference type="EMBL" id="KAG7313218.1"/>
    </source>
</evidence>
<dbReference type="Pfam" id="PF07565">
    <property type="entry name" value="Band_3_cyto"/>
    <property type="match status" value="1"/>
</dbReference>
<dbReference type="NCBIfam" id="TIGR00834">
    <property type="entry name" value="ae"/>
    <property type="match status" value="1"/>
</dbReference>
<evidence type="ECO:0000256" key="6">
    <source>
        <dbReference type="ARBA" id="ARBA00022692"/>
    </source>
</evidence>
<evidence type="ECO:0000256" key="7">
    <source>
        <dbReference type="ARBA" id="ARBA00022989"/>
    </source>
</evidence>
<evidence type="ECO:0000313" key="16">
    <source>
        <dbReference type="Proteomes" id="UP000823941"/>
    </source>
</evidence>
<dbReference type="InterPro" id="IPR001717">
    <property type="entry name" value="Anion_exchange"/>
</dbReference>
<feature type="domain" description="Bicarbonate transporter-like transmembrane" evidence="13">
    <location>
        <begin position="433"/>
        <end position="725"/>
    </location>
</feature>
<keyword evidence="3 11" id="KW-0813">Transport</keyword>
<comment type="caution">
    <text evidence="15">The sequence shown here is derived from an EMBL/GenBank/DDBJ whole genome shotgun (WGS) entry which is preliminary data.</text>
</comment>
<comment type="caution">
    <text evidence="11">Lacks conserved residue(s) required for the propagation of feature annotation.</text>
</comment>
<dbReference type="InterPro" id="IPR003020">
    <property type="entry name" value="HCO3_transpt_euk"/>
</dbReference>
<dbReference type="Proteomes" id="UP000823941">
    <property type="component" value="Chromosome 1"/>
</dbReference>
<keyword evidence="8 11" id="KW-0406">Ion transport</keyword>
<evidence type="ECO:0000256" key="2">
    <source>
        <dbReference type="ARBA" id="ARBA00010993"/>
    </source>
</evidence>
<proteinExistence type="inferred from homology"/>
<feature type="transmembrane region" description="Helical" evidence="11">
    <location>
        <begin position="462"/>
        <end position="484"/>
    </location>
</feature>
<evidence type="ECO:0000259" key="14">
    <source>
        <dbReference type="Pfam" id="PF07565"/>
    </source>
</evidence>
<dbReference type="Pfam" id="PF00955">
    <property type="entry name" value="HCO3_cotransp"/>
    <property type="match status" value="1"/>
</dbReference>
<dbReference type="PANTHER" id="PTHR11453">
    <property type="entry name" value="ANION EXCHANGE PROTEIN"/>
    <property type="match status" value="1"/>
</dbReference>
<feature type="non-terminal residue" evidence="15">
    <location>
        <position position="731"/>
    </location>
</feature>
<evidence type="ECO:0000256" key="3">
    <source>
        <dbReference type="ARBA" id="ARBA00022448"/>
    </source>
</evidence>
<feature type="region of interest" description="Disordered" evidence="12">
    <location>
        <begin position="176"/>
        <end position="227"/>
    </location>
</feature>
<accession>A0ABQ7R7E1</accession>
<comment type="catalytic activity">
    <reaction evidence="10">
        <text>hydrogencarbonate(in) + chloride(out) = hydrogencarbonate(out) + chloride(in)</text>
        <dbReference type="Rhea" id="RHEA:72363"/>
        <dbReference type="ChEBI" id="CHEBI:17544"/>
        <dbReference type="ChEBI" id="CHEBI:17996"/>
    </reaction>
</comment>
<keyword evidence="9 11" id="KW-0472">Membrane</keyword>